<dbReference type="AlphaFoldDB" id="A0A267EH63"/>
<feature type="region of interest" description="Disordered" evidence="5">
    <location>
        <begin position="209"/>
        <end position="246"/>
    </location>
</feature>
<feature type="domain" description="TLDc" evidence="7">
    <location>
        <begin position="352"/>
        <end position="569"/>
    </location>
</feature>
<dbReference type="PANTHER" id="PTHR23354:SF62">
    <property type="entry name" value="MUSTARD, ISOFORM V"/>
    <property type="match status" value="1"/>
</dbReference>
<dbReference type="GO" id="GO:0005739">
    <property type="term" value="C:mitochondrion"/>
    <property type="evidence" value="ECO:0007669"/>
    <property type="project" value="UniProtKB-SubCell"/>
</dbReference>
<feature type="domain" description="LysM" evidence="6">
    <location>
        <begin position="26"/>
        <end position="69"/>
    </location>
</feature>
<evidence type="ECO:0000259" key="7">
    <source>
        <dbReference type="PROSITE" id="PS51886"/>
    </source>
</evidence>
<feature type="non-terminal residue" evidence="8">
    <location>
        <position position="1"/>
    </location>
</feature>
<evidence type="ECO:0000256" key="3">
    <source>
        <dbReference type="ARBA" id="ARBA00023128"/>
    </source>
</evidence>
<evidence type="ECO:0000256" key="1">
    <source>
        <dbReference type="ARBA" id="ARBA00004173"/>
    </source>
</evidence>
<protein>
    <recommendedName>
        <fullName evidence="4">Oxidation resistance protein 1</fullName>
    </recommendedName>
</protein>
<dbReference type="SMART" id="SM00257">
    <property type="entry name" value="LysM"/>
    <property type="match status" value="1"/>
</dbReference>
<dbReference type="PROSITE" id="PS51782">
    <property type="entry name" value="LYSM"/>
    <property type="match status" value="1"/>
</dbReference>
<evidence type="ECO:0000259" key="6">
    <source>
        <dbReference type="PROSITE" id="PS51782"/>
    </source>
</evidence>
<dbReference type="InterPro" id="IPR006571">
    <property type="entry name" value="TLDc_dom"/>
</dbReference>
<dbReference type="SUPFAM" id="SSF54106">
    <property type="entry name" value="LysM domain"/>
    <property type="match status" value="1"/>
</dbReference>
<evidence type="ECO:0000256" key="4">
    <source>
        <dbReference type="ARBA" id="ARBA00040604"/>
    </source>
</evidence>
<dbReference type="Pfam" id="PF01476">
    <property type="entry name" value="LysM"/>
    <property type="match status" value="1"/>
</dbReference>
<dbReference type="SMART" id="SM00584">
    <property type="entry name" value="TLDc"/>
    <property type="match status" value="1"/>
</dbReference>
<organism evidence="8 9">
    <name type="scientific">Macrostomum lignano</name>
    <dbReference type="NCBI Taxonomy" id="282301"/>
    <lineage>
        <taxon>Eukaryota</taxon>
        <taxon>Metazoa</taxon>
        <taxon>Spiralia</taxon>
        <taxon>Lophotrochozoa</taxon>
        <taxon>Platyhelminthes</taxon>
        <taxon>Rhabditophora</taxon>
        <taxon>Macrostomorpha</taxon>
        <taxon>Macrostomida</taxon>
        <taxon>Macrostomidae</taxon>
        <taxon>Macrostomum</taxon>
    </lineage>
</organism>
<keyword evidence="3" id="KW-0496">Mitochondrion</keyword>
<dbReference type="PROSITE" id="PS51886">
    <property type="entry name" value="TLDC"/>
    <property type="match status" value="1"/>
</dbReference>
<comment type="similarity">
    <text evidence="2">Belongs to the OXR1 family.</text>
</comment>
<dbReference type="STRING" id="282301.A0A267EH63"/>
<dbReference type="Pfam" id="PF07534">
    <property type="entry name" value="TLD"/>
    <property type="match status" value="2"/>
</dbReference>
<dbReference type="GO" id="GO:0005634">
    <property type="term" value="C:nucleus"/>
    <property type="evidence" value="ECO:0007669"/>
    <property type="project" value="TreeGrafter"/>
</dbReference>
<evidence type="ECO:0000256" key="2">
    <source>
        <dbReference type="ARBA" id="ARBA00009540"/>
    </source>
</evidence>
<proteinExistence type="inferred from homology"/>
<reference evidence="8 9" key="1">
    <citation type="submission" date="2017-06" db="EMBL/GenBank/DDBJ databases">
        <title>A platform for efficient transgenesis in Macrostomum lignano, a flatworm model organism for stem cell research.</title>
        <authorList>
            <person name="Berezikov E."/>
        </authorList>
    </citation>
    <scope>NUCLEOTIDE SEQUENCE [LARGE SCALE GENOMIC DNA]</scope>
    <source>
        <strain evidence="8">DV1</strain>
        <tissue evidence="8">Whole organism</tissue>
    </source>
</reference>
<dbReference type="OrthoDB" id="26679at2759"/>
<accession>A0A267EH63</accession>
<dbReference type="InterPro" id="IPR018392">
    <property type="entry name" value="LysM"/>
</dbReference>
<dbReference type="PANTHER" id="PTHR23354">
    <property type="entry name" value="NUCLEOLAR PROTEIN 7/ESTROGEN RECEPTOR COACTIVATOR-RELATED"/>
    <property type="match status" value="1"/>
</dbReference>
<dbReference type="Proteomes" id="UP000215902">
    <property type="component" value="Unassembled WGS sequence"/>
</dbReference>
<comment type="subcellular location">
    <subcellularLocation>
        <location evidence="1">Mitochondrion</location>
    </subcellularLocation>
</comment>
<evidence type="ECO:0000256" key="5">
    <source>
        <dbReference type="SAM" id="MobiDB-lite"/>
    </source>
</evidence>
<comment type="caution">
    <text evidence="8">The sequence shown here is derived from an EMBL/GenBank/DDBJ whole genome shotgun (WGS) entry which is preliminary data.</text>
</comment>
<dbReference type="Gene3D" id="3.10.350.10">
    <property type="entry name" value="LysM domain"/>
    <property type="match status" value="1"/>
</dbReference>
<evidence type="ECO:0000313" key="9">
    <source>
        <dbReference type="Proteomes" id="UP000215902"/>
    </source>
</evidence>
<keyword evidence="9" id="KW-1185">Reference proteome</keyword>
<dbReference type="GO" id="GO:0006979">
    <property type="term" value="P:response to oxidative stress"/>
    <property type="evidence" value="ECO:0007669"/>
    <property type="project" value="TreeGrafter"/>
</dbReference>
<name>A0A267EH63_9PLAT</name>
<sequence>ICSFRSQSNDKAMKNANQSITKLPTIVHEVQPGDTLEGLAARYRSTPSELRRLNRLPTRDLFPGTRLLLPDPDAVAVAATQASVVDGDLDCPSAPAPPGHIERVEDPSERQFVKTRAGLATLVAKEASESSQQSEDLDPQESAVVSGTLLVTPETLLFDPDAHDPLVIASGAEPFCLTHELADVQSIGAVWPQGPGPVWLEVALKVASDAARSTPPPSPRQQQNQAQQQSGSKRRRRRLTSASRQTSLRFRVESSVAELLRGFLRSLPAPAPPACGNNDTSFGADFSSGAADQSAPGDNRAPAFIESSFLATTPGADSASDGAAGWRLVSADPSGVPADRLPLPRLLGGESRLLNSRRLRHLVRRLPPRAEGADLRLLYRASRHGFSLQSAYRACHSGADPDAYCLLLVADTRNHLFGACLSAPPRMSEHYYGTGETFVFRWSHPIGQLKAATAAKDVKNDPGVDMVTAAAADSASKTVTSDDSDLDEDEEDDVHNPLTNDFYHYAWTGDNSFFERGATDSFNVGSRALWLDSGLYRGRTQACDTFASPVLTGAAEDFVVQELELWLFTCE</sequence>
<dbReference type="CDD" id="cd00118">
    <property type="entry name" value="LysM"/>
    <property type="match status" value="1"/>
</dbReference>
<dbReference type="InterPro" id="IPR036779">
    <property type="entry name" value="LysM_dom_sf"/>
</dbReference>
<dbReference type="EMBL" id="NIVC01002102">
    <property type="protein sequence ID" value="PAA60850.1"/>
    <property type="molecule type" value="Genomic_DNA"/>
</dbReference>
<feature type="compositionally biased region" description="Low complexity" evidence="5">
    <location>
        <begin position="220"/>
        <end position="231"/>
    </location>
</feature>
<gene>
    <name evidence="8" type="ORF">BOX15_Mlig020600g1</name>
</gene>
<evidence type="ECO:0000313" key="8">
    <source>
        <dbReference type="EMBL" id="PAA60850.1"/>
    </source>
</evidence>